<dbReference type="OrthoDB" id="8522166at2"/>
<reference evidence="2 3" key="1">
    <citation type="submission" date="2016-10" db="EMBL/GenBank/DDBJ databases">
        <authorList>
            <person name="de Groot N.N."/>
        </authorList>
    </citation>
    <scope>NUCLEOTIDE SEQUENCE [LARGE SCALE GENOMIC DNA]</scope>
    <source>
        <strain evidence="2 3">LMG 27731</strain>
    </source>
</reference>
<protein>
    <recommendedName>
        <fullName evidence="4">DUF1302 family protein</fullName>
    </recommendedName>
</protein>
<accession>A0A1I6ZB24</accession>
<name>A0A1I6ZB24_9BURK</name>
<dbReference type="AlphaFoldDB" id="A0A1I6ZB24"/>
<dbReference type="Proteomes" id="UP000198844">
    <property type="component" value="Unassembled WGS sequence"/>
</dbReference>
<dbReference type="RefSeq" id="WP_093633012.1">
    <property type="nucleotide sequence ID" value="NZ_FPBH01000002.1"/>
</dbReference>
<sequence>MQINGTQERAPAMRAVCAACRLAVLAAVSAATLTTFATPAYAGDTINLGADTTLDYTFTLGYGLGMRTRAPSGNLLTPENINGDDGDRNFAKNKLIENQVSLLGEVNLKHDDWGLFVRADTFYDQAYQHSNYNDAPFTVNHGGTYNNFTEQANYWAGGRTQLLAAYVYNTFKLGGTSLNVKVGDQVVAWGESVFFPNIAGAQGPADATKSFVAGAEVKDILLPVPQISTQWQIAPNFSLLGYYQFSFQPNQLSAPGSYMSYSDVVGPGAEYIIGPGGIHIPRGNDIRPGNSGQWGLGARWRVFGDTEIGAYYLHYNDMNPSVVTTYFPTLQYQQKYFDNIKLSGLSFSTDLNGVNVAGETSYRQGAAVLVNTPAGAQSTRGDVWQSNLSAIYSIGPTFLAASQTLVGEVSYVHAGNITPLLGSSTLANTRNSAAFEVAWTLSYKNVFNGWDVDVPLTYADDFTGKSALAGALGSMTGVGDHRVTVGVNFTRLSNLKLGLVYAKFLGRPDPTNRPLADRDYVLATATYSF</sequence>
<organism evidence="2 3">
    <name type="scientific">Paraburkholderia aspalathi</name>
    <dbReference type="NCBI Taxonomy" id="1324617"/>
    <lineage>
        <taxon>Bacteria</taxon>
        <taxon>Pseudomonadati</taxon>
        <taxon>Pseudomonadota</taxon>
        <taxon>Betaproteobacteria</taxon>
        <taxon>Burkholderiales</taxon>
        <taxon>Burkholderiaceae</taxon>
        <taxon>Paraburkholderia</taxon>
    </lineage>
</organism>
<dbReference type="Pfam" id="PF06980">
    <property type="entry name" value="DUF1302"/>
    <property type="match status" value="1"/>
</dbReference>
<keyword evidence="1" id="KW-0732">Signal</keyword>
<evidence type="ECO:0000313" key="3">
    <source>
        <dbReference type="Proteomes" id="UP000198844"/>
    </source>
</evidence>
<evidence type="ECO:0000313" key="2">
    <source>
        <dbReference type="EMBL" id="SFT59926.1"/>
    </source>
</evidence>
<dbReference type="EMBL" id="FPBH01000002">
    <property type="protein sequence ID" value="SFT59926.1"/>
    <property type="molecule type" value="Genomic_DNA"/>
</dbReference>
<feature type="signal peptide" evidence="1">
    <location>
        <begin position="1"/>
        <end position="42"/>
    </location>
</feature>
<proteinExistence type="predicted"/>
<evidence type="ECO:0000256" key="1">
    <source>
        <dbReference type="SAM" id="SignalP"/>
    </source>
</evidence>
<feature type="chain" id="PRO_5041670104" description="DUF1302 family protein" evidence="1">
    <location>
        <begin position="43"/>
        <end position="529"/>
    </location>
</feature>
<evidence type="ECO:0008006" key="4">
    <source>
        <dbReference type="Google" id="ProtNLM"/>
    </source>
</evidence>
<gene>
    <name evidence="2" type="ORF">SAMN05192563_1002261</name>
</gene>
<dbReference type="InterPro" id="IPR010727">
    <property type="entry name" value="DUF1302"/>
</dbReference>